<feature type="site" description="Interaction with substrate tRNA" evidence="10">
    <location>
        <position position="97"/>
    </location>
</feature>
<dbReference type="HAMAP" id="MF_00185">
    <property type="entry name" value="IPP_trans"/>
    <property type="match status" value="1"/>
</dbReference>
<keyword evidence="6 10" id="KW-0547">Nucleotide-binding</keyword>
<dbReference type="SUPFAM" id="SSF52540">
    <property type="entry name" value="P-loop containing nucleoside triphosphate hydrolases"/>
    <property type="match status" value="2"/>
</dbReference>
<protein>
    <recommendedName>
        <fullName evidence="10">tRNA dimethylallyltransferase</fullName>
        <ecNumber evidence="10">2.5.1.75</ecNumber>
    </recommendedName>
    <alternativeName>
        <fullName evidence="10">Dimethylallyl diphosphate:tRNA dimethylallyltransferase</fullName>
        <shortName evidence="10">DMAPP:tRNA dimethylallyltransferase</shortName>
        <shortName evidence="10">DMATase</shortName>
    </alternativeName>
    <alternativeName>
        <fullName evidence="10">Isopentenyl-diphosphate:tRNA isopentenyltransferase</fullName>
        <shortName evidence="10">IPP transferase</shortName>
        <shortName evidence="10">IPPT</shortName>
        <shortName evidence="10">IPTase</shortName>
    </alternativeName>
</protein>
<keyword evidence="8 10" id="KW-0460">Magnesium</keyword>
<evidence type="ECO:0000313" key="14">
    <source>
        <dbReference type="EMBL" id="ADC88801.1"/>
    </source>
</evidence>
<sequence>MILVVAGPTASGKSELCCLLAKRLNTEIISADSMAVYRGMDIGTAKPVQCMKEIKHHLVDEVDPGVVFDARMFEERALRAVEDLLRRKKIPLVCGGSYLYLQVLLYGIEDTPPPDWKLRERLYLIARRRGNLWLYQKLLVVDPLYAGKISPNDLRRVVRALEVFLQTGRPFSSFHRWSSPRFQCLCFYLKRSRSVLAERIAQRAQLMIQQGLVEEVRRLMQMGLENFLTSQQAIGYKELIPYLKGEITLSDAVNNIIRNTLQYAKRQMRWFSKQGWIEVDMDALGTEGALSFILEKLKEAGIYPDVSAHGSQG</sequence>
<feature type="binding site" evidence="10">
    <location>
        <begin position="9"/>
        <end position="14"/>
    </location>
    <ligand>
        <name>substrate</name>
    </ligand>
</feature>
<evidence type="ECO:0000256" key="10">
    <source>
        <dbReference type="HAMAP-Rule" id="MF_00185"/>
    </source>
</evidence>
<comment type="subunit">
    <text evidence="10">Monomer.</text>
</comment>
<evidence type="ECO:0000256" key="11">
    <source>
        <dbReference type="RuleBase" id="RU003783"/>
    </source>
</evidence>
<feature type="site" description="Interaction with substrate tRNA" evidence="10">
    <location>
        <position position="119"/>
    </location>
</feature>
<evidence type="ECO:0000256" key="2">
    <source>
        <dbReference type="ARBA" id="ARBA00003213"/>
    </source>
</evidence>
<dbReference type="EMBL" id="CP001931">
    <property type="protein sequence ID" value="ADC88801.1"/>
    <property type="molecule type" value="Genomic_DNA"/>
</dbReference>
<dbReference type="Gene3D" id="1.10.20.140">
    <property type="match status" value="1"/>
</dbReference>
<dbReference type="Pfam" id="PF01715">
    <property type="entry name" value="IPPT"/>
    <property type="match status" value="1"/>
</dbReference>
<dbReference type="NCBIfam" id="TIGR00174">
    <property type="entry name" value="miaA"/>
    <property type="match status" value="1"/>
</dbReference>
<comment type="cofactor">
    <cofactor evidence="1 10">
        <name>Mg(2+)</name>
        <dbReference type="ChEBI" id="CHEBI:18420"/>
    </cofactor>
</comment>
<evidence type="ECO:0000256" key="13">
    <source>
        <dbReference type="RuleBase" id="RU003785"/>
    </source>
</evidence>
<evidence type="ECO:0000313" key="15">
    <source>
        <dbReference type="Proteomes" id="UP000002043"/>
    </source>
</evidence>
<dbReference type="STRING" id="638303.Thal_0165"/>
<keyword evidence="15" id="KW-1185">Reference proteome</keyword>
<accession>D3SNR4</accession>
<dbReference type="Gene3D" id="3.40.50.300">
    <property type="entry name" value="P-loop containing nucleotide triphosphate hydrolases"/>
    <property type="match status" value="1"/>
</dbReference>
<dbReference type="EC" id="2.5.1.75" evidence="10"/>
<dbReference type="OrthoDB" id="9776390at2"/>
<dbReference type="GO" id="GO:0005524">
    <property type="term" value="F:ATP binding"/>
    <property type="evidence" value="ECO:0007669"/>
    <property type="project" value="UniProtKB-UniRule"/>
</dbReference>
<dbReference type="InterPro" id="IPR039657">
    <property type="entry name" value="Dimethylallyltransferase"/>
</dbReference>
<keyword evidence="7 10" id="KW-0067">ATP-binding</keyword>
<feature type="region of interest" description="Interaction with substrate tRNA" evidence="10">
    <location>
        <begin position="32"/>
        <end position="35"/>
    </location>
</feature>
<evidence type="ECO:0000256" key="5">
    <source>
        <dbReference type="ARBA" id="ARBA00022694"/>
    </source>
</evidence>
<evidence type="ECO:0000256" key="4">
    <source>
        <dbReference type="ARBA" id="ARBA00022679"/>
    </source>
</evidence>
<evidence type="ECO:0000256" key="6">
    <source>
        <dbReference type="ARBA" id="ARBA00022741"/>
    </source>
</evidence>
<name>D3SNR4_THEAH</name>
<organism evidence="14 15">
    <name type="scientific">Thermocrinis albus (strain DSM 14484 / JCM 11386 / HI 11/12)</name>
    <dbReference type="NCBI Taxonomy" id="638303"/>
    <lineage>
        <taxon>Bacteria</taxon>
        <taxon>Pseudomonadati</taxon>
        <taxon>Aquificota</taxon>
        <taxon>Aquificia</taxon>
        <taxon>Aquificales</taxon>
        <taxon>Aquificaceae</taxon>
        <taxon>Thermocrinis</taxon>
    </lineage>
</organism>
<evidence type="ECO:0000256" key="7">
    <source>
        <dbReference type="ARBA" id="ARBA00022840"/>
    </source>
</evidence>
<dbReference type="PANTHER" id="PTHR11088">
    <property type="entry name" value="TRNA DIMETHYLALLYLTRANSFERASE"/>
    <property type="match status" value="1"/>
</dbReference>
<dbReference type="GO" id="GO:0052381">
    <property type="term" value="F:tRNA dimethylallyltransferase activity"/>
    <property type="evidence" value="ECO:0007669"/>
    <property type="project" value="UniProtKB-UniRule"/>
</dbReference>
<reference evidence="15" key="1">
    <citation type="journal article" date="2010" name="Stand. Genomic Sci.">
        <title>Complete genome sequence of Thermocrinis albus type strain (HI 11/12T).</title>
        <authorList>
            <person name="Wirth R."/>
            <person name="Sikorski J."/>
            <person name="Brambilla E."/>
            <person name="Misra M."/>
            <person name="Lapidus A."/>
            <person name="Copeland A."/>
            <person name="Nolan M."/>
            <person name="Lucas S."/>
            <person name="Chen F."/>
            <person name="Tice H."/>
            <person name="Cheng J.F."/>
            <person name="Han C."/>
            <person name="Detter J.C."/>
            <person name="Tapia R."/>
            <person name="Bruce D."/>
            <person name="Goodwin L."/>
            <person name="Pitluck S."/>
            <person name="Pati A."/>
            <person name="Anderson I."/>
            <person name="Ivanova N."/>
            <person name="Mavromatis K."/>
            <person name="Mikhailova N."/>
            <person name="Chen A."/>
            <person name="Palaniappan K."/>
            <person name="Bilek Y."/>
            <person name="Hader T."/>
            <person name="Land M."/>
            <person name="Hauser L."/>
            <person name="Chang Y.J."/>
            <person name="Jeffries C.D."/>
            <person name="Tindall B.J."/>
            <person name="Rohde M."/>
            <person name="Goker M."/>
            <person name="Bristow J."/>
            <person name="Eisen J.A."/>
            <person name="Markowitz V."/>
            <person name="Hugenholtz P."/>
            <person name="Kyrpides N.C."/>
            <person name="Klenk H.P."/>
        </authorList>
    </citation>
    <scope>NUCLEOTIDE SEQUENCE [LARGE SCALE GENOMIC DNA]</scope>
    <source>
        <strain evidence="15">DSM 14484 / JCM 11386 / HI 11/12</strain>
    </source>
</reference>
<dbReference type="PANTHER" id="PTHR11088:SF60">
    <property type="entry name" value="TRNA DIMETHYLALLYLTRANSFERASE"/>
    <property type="match status" value="1"/>
</dbReference>
<comment type="similarity">
    <text evidence="3 10 13">Belongs to the IPP transferase family.</text>
</comment>
<feature type="binding site" evidence="10">
    <location>
        <begin position="7"/>
        <end position="14"/>
    </location>
    <ligand>
        <name>ATP</name>
        <dbReference type="ChEBI" id="CHEBI:30616"/>
    </ligand>
</feature>
<dbReference type="InterPro" id="IPR018022">
    <property type="entry name" value="IPT"/>
</dbReference>
<dbReference type="Proteomes" id="UP000002043">
    <property type="component" value="Chromosome"/>
</dbReference>
<keyword evidence="4 10" id="KW-0808">Transferase</keyword>
<dbReference type="HOGENOM" id="CLU_032616_0_1_0"/>
<proteinExistence type="inferred from homology"/>
<evidence type="ECO:0000256" key="1">
    <source>
        <dbReference type="ARBA" id="ARBA00001946"/>
    </source>
</evidence>
<keyword evidence="5 10" id="KW-0819">tRNA processing</keyword>
<evidence type="ECO:0000256" key="8">
    <source>
        <dbReference type="ARBA" id="ARBA00022842"/>
    </source>
</evidence>
<evidence type="ECO:0000256" key="12">
    <source>
        <dbReference type="RuleBase" id="RU003784"/>
    </source>
</evidence>
<evidence type="ECO:0000256" key="9">
    <source>
        <dbReference type="ARBA" id="ARBA00049563"/>
    </source>
</evidence>
<dbReference type="GO" id="GO:0006400">
    <property type="term" value="P:tRNA modification"/>
    <property type="evidence" value="ECO:0007669"/>
    <property type="project" value="TreeGrafter"/>
</dbReference>
<dbReference type="AlphaFoldDB" id="D3SNR4"/>
<gene>
    <name evidence="10" type="primary">miaA</name>
    <name evidence="14" type="ordered locus">Thal_0165</name>
</gene>
<comment type="caution">
    <text evidence="10">Lacks conserved residue(s) required for the propagation of feature annotation.</text>
</comment>
<dbReference type="InterPro" id="IPR027417">
    <property type="entry name" value="P-loop_NTPase"/>
</dbReference>
<dbReference type="KEGG" id="tal:Thal_0165"/>
<evidence type="ECO:0000256" key="3">
    <source>
        <dbReference type="ARBA" id="ARBA00005842"/>
    </source>
</evidence>
<dbReference type="eggNOG" id="COG0324">
    <property type="taxonomic scope" value="Bacteria"/>
</dbReference>
<dbReference type="RefSeq" id="WP_012991208.1">
    <property type="nucleotide sequence ID" value="NC_013894.1"/>
</dbReference>
<comment type="function">
    <text evidence="2 10 12">Catalyzes the transfer of a dimethylallyl group onto the adenine at position 37 in tRNAs that read codons beginning with uridine, leading to the formation of N6-(dimethylallyl)adenosine (i(6)A).</text>
</comment>
<comment type="catalytic activity">
    <reaction evidence="9 10 11">
        <text>adenosine(37) in tRNA + dimethylallyl diphosphate = N(6)-dimethylallyladenosine(37) in tRNA + diphosphate</text>
        <dbReference type="Rhea" id="RHEA:26482"/>
        <dbReference type="Rhea" id="RHEA-COMP:10162"/>
        <dbReference type="Rhea" id="RHEA-COMP:10375"/>
        <dbReference type="ChEBI" id="CHEBI:33019"/>
        <dbReference type="ChEBI" id="CHEBI:57623"/>
        <dbReference type="ChEBI" id="CHEBI:74411"/>
        <dbReference type="ChEBI" id="CHEBI:74415"/>
        <dbReference type="EC" id="2.5.1.75"/>
    </reaction>
</comment>